<dbReference type="AlphaFoldDB" id="N1WJT4"/>
<dbReference type="EMBL" id="AOHC02000054">
    <property type="protein sequence ID" value="EMY76078.1"/>
    <property type="molecule type" value="Genomic_DNA"/>
</dbReference>
<keyword evidence="2" id="KW-1185">Reference proteome</keyword>
<reference evidence="1" key="1">
    <citation type="submission" date="2013-03" db="EMBL/GenBank/DDBJ databases">
        <authorList>
            <person name="Harkins D.M."/>
            <person name="Durkin A.S."/>
            <person name="Brinkac L.M."/>
            <person name="Haft D.H."/>
            <person name="Selengut J.D."/>
            <person name="Sanka R."/>
            <person name="DePew J."/>
            <person name="Purushe J."/>
            <person name="Hartskeerl R.A."/>
            <person name="Ahmed A."/>
            <person name="van der Linden H."/>
            <person name="Goris M.G.A."/>
            <person name="Vinetz J.M."/>
            <person name="Sutton G.G."/>
            <person name="Nierman W.C."/>
            <person name="Fouts D.E."/>
        </authorList>
    </citation>
    <scope>NUCLEOTIDE SEQUENCE [LARGE SCALE GENOMIC DNA]</scope>
    <source>
        <strain evidence="1">ICFT</strain>
    </source>
</reference>
<organism evidence="1 2">
    <name type="scientific">Leptospira weilii serovar Ranarum str. ICFT</name>
    <dbReference type="NCBI Taxonomy" id="1218598"/>
    <lineage>
        <taxon>Bacteria</taxon>
        <taxon>Pseudomonadati</taxon>
        <taxon>Spirochaetota</taxon>
        <taxon>Spirochaetia</taxon>
        <taxon>Leptospirales</taxon>
        <taxon>Leptospiraceae</taxon>
        <taxon>Leptospira</taxon>
    </lineage>
</organism>
<dbReference type="Proteomes" id="UP000012313">
    <property type="component" value="Unassembled WGS sequence"/>
</dbReference>
<proteinExistence type="predicted"/>
<gene>
    <name evidence="1" type="ORF">LEP1GSC060_2610</name>
</gene>
<accession>N1WJT4</accession>
<evidence type="ECO:0000313" key="1">
    <source>
        <dbReference type="EMBL" id="EMY76078.1"/>
    </source>
</evidence>
<sequence>MEYNIVNSCWARNPFAKIDLLFKFKKKNIGGIRMKMIVERVFL</sequence>
<name>N1WJT4_9LEPT</name>
<comment type="caution">
    <text evidence="1">The sequence shown here is derived from an EMBL/GenBank/DDBJ whole genome shotgun (WGS) entry which is preliminary data.</text>
</comment>
<protein>
    <submittedName>
        <fullName evidence="1">Uncharacterized protein</fullName>
    </submittedName>
</protein>
<evidence type="ECO:0000313" key="2">
    <source>
        <dbReference type="Proteomes" id="UP000012313"/>
    </source>
</evidence>
<dbReference type="STRING" id="1218598.LEP1GSC060_2610"/>